<dbReference type="AlphaFoldDB" id="A0A6A4QEB8"/>
<dbReference type="EMBL" id="WOCE01000006">
    <property type="protein sequence ID" value="KAE9612645.1"/>
    <property type="molecule type" value="Genomic_DNA"/>
</dbReference>
<accession>A0A6A4QEB8</accession>
<comment type="caution">
    <text evidence="2">The sequence shown here is derived from an EMBL/GenBank/DDBJ whole genome shotgun (WGS) entry which is preliminary data.</text>
</comment>
<reference evidence="3" key="1">
    <citation type="journal article" date="2020" name="Nat. Commun.">
        <title>Genome sequence of the cluster root forming white lupin.</title>
        <authorList>
            <person name="Hufnagel B."/>
            <person name="Marques A."/>
            <person name="Soriano A."/>
            <person name="Marques L."/>
            <person name="Divol F."/>
            <person name="Doumas P."/>
            <person name="Sallet E."/>
            <person name="Mancinotti D."/>
            <person name="Carrere S."/>
            <person name="Marande W."/>
            <person name="Arribat S."/>
            <person name="Keller J."/>
            <person name="Huneau C."/>
            <person name="Blein T."/>
            <person name="Aime D."/>
            <person name="Laguerre M."/>
            <person name="Taylor J."/>
            <person name="Schubert V."/>
            <person name="Nelson M."/>
            <person name="Geu-Flores F."/>
            <person name="Crespi M."/>
            <person name="Gallardo-Guerrero K."/>
            <person name="Delaux P.-M."/>
            <person name="Salse J."/>
            <person name="Berges H."/>
            <person name="Guyot R."/>
            <person name="Gouzy J."/>
            <person name="Peret B."/>
        </authorList>
    </citation>
    <scope>NUCLEOTIDE SEQUENCE [LARGE SCALE GENOMIC DNA]</scope>
    <source>
        <strain evidence="3">cv. Amiga</strain>
    </source>
</reference>
<proteinExistence type="predicted"/>
<keyword evidence="1" id="KW-0472">Membrane</keyword>
<feature type="transmembrane region" description="Helical" evidence="1">
    <location>
        <begin position="33"/>
        <end position="53"/>
    </location>
</feature>
<evidence type="ECO:0000313" key="3">
    <source>
        <dbReference type="Proteomes" id="UP000447434"/>
    </source>
</evidence>
<protein>
    <submittedName>
        <fullName evidence="2">Uncharacterized protein</fullName>
    </submittedName>
</protein>
<name>A0A6A4QEB8_LUPAL</name>
<organism evidence="2 3">
    <name type="scientific">Lupinus albus</name>
    <name type="common">White lupine</name>
    <name type="synonym">Lupinus termis</name>
    <dbReference type="NCBI Taxonomy" id="3870"/>
    <lineage>
        <taxon>Eukaryota</taxon>
        <taxon>Viridiplantae</taxon>
        <taxon>Streptophyta</taxon>
        <taxon>Embryophyta</taxon>
        <taxon>Tracheophyta</taxon>
        <taxon>Spermatophyta</taxon>
        <taxon>Magnoliopsida</taxon>
        <taxon>eudicotyledons</taxon>
        <taxon>Gunneridae</taxon>
        <taxon>Pentapetalae</taxon>
        <taxon>rosids</taxon>
        <taxon>fabids</taxon>
        <taxon>Fabales</taxon>
        <taxon>Fabaceae</taxon>
        <taxon>Papilionoideae</taxon>
        <taxon>50 kb inversion clade</taxon>
        <taxon>genistoids sensu lato</taxon>
        <taxon>core genistoids</taxon>
        <taxon>Genisteae</taxon>
        <taxon>Lupinus</taxon>
    </lineage>
</organism>
<keyword evidence="3" id="KW-1185">Reference proteome</keyword>
<evidence type="ECO:0000313" key="2">
    <source>
        <dbReference type="EMBL" id="KAE9612645.1"/>
    </source>
</evidence>
<evidence type="ECO:0000256" key="1">
    <source>
        <dbReference type="SAM" id="Phobius"/>
    </source>
</evidence>
<sequence>MKNNIIALLIGSIGAAFTLFAYSQTFISPNQSITIGLIVLILGLLVGGSPITVSNCCPMSEGKCEKGE</sequence>
<gene>
    <name evidence="2" type="ORF">Lalb_Chr06g0175261</name>
</gene>
<keyword evidence="1" id="KW-1133">Transmembrane helix</keyword>
<dbReference type="Proteomes" id="UP000447434">
    <property type="component" value="Chromosome 6"/>
</dbReference>
<keyword evidence="1" id="KW-0812">Transmembrane</keyword>